<organism evidence="1 2">
    <name type="scientific">Schwartzia succinivorans DSM 10502</name>
    <dbReference type="NCBI Taxonomy" id="1123243"/>
    <lineage>
        <taxon>Bacteria</taxon>
        <taxon>Bacillati</taxon>
        <taxon>Bacillota</taxon>
        <taxon>Negativicutes</taxon>
        <taxon>Selenomonadales</taxon>
        <taxon>Selenomonadaceae</taxon>
        <taxon>Schwartzia</taxon>
    </lineage>
</organism>
<evidence type="ECO:0008006" key="3">
    <source>
        <dbReference type="Google" id="ProtNLM"/>
    </source>
</evidence>
<dbReference type="PANTHER" id="PTHR38455">
    <property type="entry name" value="HYPOTHETICAL CYTOSOLIC PROTEIN"/>
    <property type="match status" value="1"/>
</dbReference>
<proteinExistence type="predicted"/>
<dbReference type="EMBL" id="FQUG01000002">
    <property type="protein sequence ID" value="SHE28550.1"/>
    <property type="molecule type" value="Genomic_DNA"/>
</dbReference>
<dbReference type="Proteomes" id="UP000184404">
    <property type="component" value="Unassembled WGS sequence"/>
</dbReference>
<dbReference type="InterPro" id="IPR009296">
    <property type="entry name" value="DUF951"/>
</dbReference>
<dbReference type="RefSeq" id="WP_072934170.1">
    <property type="nucleotide sequence ID" value="NZ_FQUG01000002.1"/>
</dbReference>
<dbReference type="STRING" id="1123243.SAMN02745190_00027"/>
<dbReference type="PIRSF" id="PIRSF037263">
    <property type="entry name" value="DUF951_bac"/>
    <property type="match status" value="1"/>
</dbReference>
<evidence type="ECO:0000313" key="1">
    <source>
        <dbReference type="EMBL" id="SHE28550.1"/>
    </source>
</evidence>
<sequence>MERVHYDVGDIVRMKKKHPCGSDEWRLTRVGMDFGMRCQGCDHFVMIPRVKFEKMCRAIVKKAEESASGEASQDRNTGKN</sequence>
<keyword evidence="2" id="KW-1185">Reference proteome</keyword>
<protein>
    <recommendedName>
        <fullName evidence="3">DUF951 domain-containing protein</fullName>
    </recommendedName>
</protein>
<reference evidence="1 2" key="1">
    <citation type="submission" date="2016-11" db="EMBL/GenBank/DDBJ databases">
        <authorList>
            <person name="Jaros S."/>
            <person name="Januszkiewicz K."/>
            <person name="Wedrychowicz H."/>
        </authorList>
    </citation>
    <scope>NUCLEOTIDE SEQUENCE [LARGE SCALE GENOMIC DNA]</scope>
    <source>
        <strain evidence="1 2">DSM 10502</strain>
    </source>
</reference>
<accession>A0A1M4S8N2</accession>
<gene>
    <name evidence="1" type="ORF">SAMN02745190_00027</name>
</gene>
<evidence type="ECO:0000313" key="2">
    <source>
        <dbReference type="Proteomes" id="UP000184404"/>
    </source>
</evidence>
<name>A0A1M4S8N2_9FIRM</name>
<dbReference type="Pfam" id="PF06107">
    <property type="entry name" value="DUF951"/>
    <property type="match status" value="1"/>
</dbReference>
<dbReference type="AlphaFoldDB" id="A0A1M4S8N2"/>
<dbReference type="PANTHER" id="PTHR38455:SF1">
    <property type="entry name" value="DUF951 DOMAIN-CONTAINING PROTEIN"/>
    <property type="match status" value="1"/>
</dbReference>
<dbReference type="OrthoDB" id="9802710at2"/>